<name>A0A4Y1QXI9_PRUDU</name>
<reference evidence="1" key="1">
    <citation type="journal article" date="2019" name="Science">
        <title>Mutation of a bHLH transcription factor allowed almond domestication.</title>
        <authorList>
            <person name="Sanchez-Perez R."/>
            <person name="Pavan S."/>
            <person name="Mazzeo R."/>
            <person name="Moldovan C."/>
            <person name="Aiese Cigliano R."/>
            <person name="Del Cueto J."/>
            <person name="Ricciardi F."/>
            <person name="Lotti C."/>
            <person name="Ricciardi L."/>
            <person name="Dicenta F."/>
            <person name="Lopez-Marques R.L."/>
            <person name="Lindberg Moller B."/>
        </authorList>
    </citation>
    <scope>NUCLEOTIDE SEQUENCE</scope>
</reference>
<feature type="non-terminal residue" evidence="1">
    <location>
        <position position="1"/>
    </location>
</feature>
<dbReference type="AlphaFoldDB" id="A0A4Y1QXI9"/>
<organism evidence="1">
    <name type="scientific">Prunus dulcis</name>
    <name type="common">Almond</name>
    <name type="synonym">Amygdalus dulcis</name>
    <dbReference type="NCBI Taxonomy" id="3755"/>
    <lineage>
        <taxon>Eukaryota</taxon>
        <taxon>Viridiplantae</taxon>
        <taxon>Streptophyta</taxon>
        <taxon>Embryophyta</taxon>
        <taxon>Tracheophyta</taxon>
        <taxon>Spermatophyta</taxon>
        <taxon>Magnoliopsida</taxon>
        <taxon>eudicotyledons</taxon>
        <taxon>Gunneridae</taxon>
        <taxon>Pentapetalae</taxon>
        <taxon>rosids</taxon>
        <taxon>fabids</taxon>
        <taxon>Rosales</taxon>
        <taxon>Rosaceae</taxon>
        <taxon>Amygdaloideae</taxon>
        <taxon>Amygdaleae</taxon>
        <taxon>Prunus</taxon>
    </lineage>
</organism>
<proteinExistence type="predicted"/>
<accession>A0A4Y1QXI9</accession>
<evidence type="ECO:0000313" key="1">
    <source>
        <dbReference type="EMBL" id="BBG96580.1"/>
    </source>
</evidence>
<sequence>CDVLTGVLAEGASLLALHVSEHRKASEAASTLKSCMVAYTSFFDLQTWESFSSLQVNIQHFKCHGNGTLQLKE</sequence>
<dbReference type="EMBL" id="AP019298">
    <property type="protein sequence ID" value="BBG96580.1"/>
    <property type="molecule type" value="Genomic_DNA"/>
</dbReference>
<gene>
    <name evidence="1" type="ORF">Prudu_005424</name>
</gene>
<protein>
    <submittedName>
        <fullName evidence="1">Uncharacterized protein</fullName>
    </submittedName>
</protein>